<gene>
    <name evidence="3" type="ORF">GCM10022288_32040</name>
</gene>
<dbReference type="Gene3D" id="3.30.70.1060">
    <property type="entry name" value="Dimeric alpha+beta barrel"/>
    <property type="match status" value="1"/>
</dbReference>
<dbReference type="Proteomes" id="UP001500213">
    <property type="component" value="Unassembled WGS sequence"/>
</dbReference>
<reference evidence="4" key="1">
    <citation type="journal article" date="2019" name="Int. J. Syst. Evol. Microbiol.">
        <title>The Global Catalogue of Microorganisms (GCM) 10K type strain sequencing project: providing services to taxonomists for standard genome sequencing and annotation.</title>
        <authorList>
            <consortium name="The Broad Institute Genomics Platform"/>
            <consortium name="The Broad Institute Genome Sequencing Center for Infectious Disease"/>
            <person name="Wu L."/>
            <person name="Ma J."/>
        </authorList>
    </citation>
    <scope>NUCLEOTIDE SEQUENCE [LARGE SCALE GENOMIC DNA]</scope>
    <source>
        <strain evidence="4">JCM 17593</strain>
    </source>
</reference>
<evidence type="ECO:0000313" key="3">
    <source>
        <dbReference type="EMBL" id="GAA4195304.1"/>
    </source>
</evidence>
<dbReference type="InterPro" id="IPR011008">
    <property type="entry name" value="Dimeric_a/b-barrel"/>
</dbReference>
<evidence type="ECO:0000256" key="1">
    <source>
        <dbReference type="ARBA" id="ARBA00007689"/>
    </source>
</evidence>
<evidence type="ECO:0000313" key="4">
    <source>
        <dbReference type="Proteomes" id="UP001500213"/>
    </source>
</evidence>
<name>A0ABP8B1F0_9MICO</name>
<keyword evidence="4" id="KW-1185">Reference proteome</keyword>
<proteinExistence type="inferred from homology"/>
<comment type="caution">
    <text evidence="3">The sequence shown here is derived from an EMBL/GenBank/DDBJ whole genome shotgun (WGS) entry which is preliminary data.</text>
</comment>
<sequence>MWKGWTEVWERKRFLVLHLTDAEAPAWSDEIDGPRMDAWLARRAGPEGWEPNGERVSDASTAREIAVRDGVVTVTDGPFPEFKEWFMGAEWIEASDMDEAVAMLSAHPTARIGRVLVIPALEDQEGK</sequence>
<organism evidence="3 4">
    <name type="scientific">Gryllotalpicola kribbensis</name>
    <dbReference type="NCBI Taxonomy" id="993084"/>
    <lineage>
        <taxon>Bacteria</taxon>
        <taxon>Bacillati</taxon>
        <taxon>Actinomycetota</taxon>
        <taxon>Actinomycetes</taxon>
        <taxon>Micrococcales</taxon>
        <taxon>Microbacteriaceae</taxon>
        <taxon>Gryllotalpicola</taxon>
    </lineage>
</organism>
<dbReference type="InterPro" id="IPR005545">
    <property type="entry name" value="YCII"/>
</dbReference>
<feature type="domain" description="YCII-related" evidence="2">
    <location>
        <begin position="70"/>
        <end position="115"/>
    </location>
</feature>
<evidence type="ECO:0000259" key="2">
    <source>
        <dbReference type="Pfam" id="PF03795"/>
    </source>
</evidence>
<dbReference type="EMBL" id="BAABBX010000018">
    <property type="protein sequence ID" value="GAA4195304.1"/>
    <property type="molecule type" value="Genomic_DNA"/>
</dbReference>
<dbReference type="SUPFAM" id="SSF54909">
    <property type="entry name" value="Dimeric alpha+beta barrel"/>
    <property type="match status" value="1"/>
</dbReference>
<protein>
    <recommendedName>
        <fullName evidence="2">YCII-related domain-containing protein</fullName>
    </recommendedName>
</protein>
<accession>A0ABP8B1F0</accession>
<dbReference type="Pfam" id="PF03795">
    <property type="entry name" value="YCII"/>
    <property type="match status" value="1"/>
</dbReference>
<comment type="similarity">
    <text evidence="1">Belongs to the YciI family.</text>
</comment>